<dbReference type="VEuPathDB" id="FungiDB:AMAG_11184"/>
<dbReference type="Proteomes" id="UP000054350">
    <property type="component" value="Unassembled WGS sequence"/>
</dbReference>
<organism evidence="1 2">
    <name type="scientific">Allomyces macrogynus (strain ATCC 38327)</name>
    <name type="common">Allomyces javanicus var. macrogynus</name>
    <dbReference type="NCBI Taxonomy" id="578462"/>
    <lineage>
        <taxon>Eukaryota</taxon>
        <taxon>Fungi</taxon>
        <taxon>Fungi incertae sedis</taxon>
        <taxon>Blastocladiomycota</taxon>
        <taxon>Blastocladiomycetes</taxon>
        <taxon>Blastocladiales</taxon>
        <taxon>Blastocladiaceae</taxon>
        <taxon>Allomyces</taxon>
    </lineage>
</organism>
<proteinExistence type="predicted"/>
<protein>
    <submittedName>
        <fullName evidence="1">Uncharacterized protein</fullName>
    </submittedName>
</protein>
<sequence length="129" mass="14092">MGHHFPHRTTSTQVPGVDVLTPTDPAEQQHLHIVSLVSDTDDAQVIVTDMDARSPRGGWYTLKTNTKNPWPARAAWLLMLRHDAKGRCVALPVPVASEVTLLVLCNNGVVCKCPINASVFGTTDNRSVR</sequence>
<reference evidence="1 2" key="1">
    <citation type="submission" date="2009-11" db="EMBL/GenBank/DDBJ databases">
        <title>Annotation of Allomyces macrogynus ATCC 38327.</title>
        <authorList>
            <consortium name="The Broad Institute Genome Sequencing Platform"/>
            <person name="Russ C."/>
            <person name="Cuomo C."/>
            <person name="Burger G."/>
            <person name="Gray M.W."/>
            <person name="Holland P.W.H."/>
            <person name="King N."/>
            <person name="Lang F.B.F."/>
            <person name="Roger A.J."/>
            <person name="Ruiz-Trillo I."/>
            <person name="Young S.K."/>
            <person name="Zeng Q."/>
            <person name="Gargeya S."/>
            <person name="Fitzgerald M."/>
            <person name="Haas B."/>
            <person name="Abouelleil A."/>
            <person name="Alvarado L."/>
            <person name="Arachchi H.M."/>
            <person name="Berlin A."/>
            <person name="Chapman S.B."/>
            <person name="Gearin G."/>
            <person name="Goldberg J."/>
            <person name="Griggs A."/>
            <person name="Gujja S."/>
            <person name="Hansen M."/>
            <person name="Heiman D."/>
            <person name="Howarth C."/>
            <person name="Larimer J."/>
            <person name="Lui A."/>
            <person name="MacDonald P.J.P."/>
            <person name="McCowen C."/>
            <person name="Montmayeur A."/>
            <person name="Murphy C."/>
            <person name="Neiman D."/>
            <person name="Pearson M."/>
            <person name="Priest M."/>
            <person name="Roberts A."/>
            <person name="Saif S."/>
            <person name="Shea T."/>
            <person name="Sisk P."/>
            <person name="Stolte C."/>
            <person name="Sykes S."/>
            <person name="Wortman J."/>
            <person name="Nusbaum C."/>
            <person name="Birren B."/>
        </authorList>
    </citation>
    <scope>NUCLEOTIDE SEQUENCE [LARGE SCALE GENOMIC DNA]</scope>
    <source>
        <strain evidence="1 2">ATCC 38327</strain>
    </source>
</reference>
<dbReference type="EMBL" id="GG745351">
    <property type="protein sequence ID" value="KNE66684.1"/>
    <property type="molecule type" value="Genomic_DNA"/>
</dbReference>
<keyword evidence="2" id="KW-1185">Reference proteome</keyword>
<evidence type="ECO:0000313" key="1">
    <source>
        <dbReference type="EMBL" id="KNE66684.1"/>
    </source>
</evidence>
<accession>A0A0L0SWG5</accession>
<gene>
    <name evidence="1" type="ORF">AMAG_11184</name>
</gene>
<evidence type="ECO:0000313" key="2">
    <source>
        <dbReference type="Proteomes" id="UP000054350"/>
    </source>
</evidence>
<reference evidence="2" key="2">
    <citation type="submission" date="2009-11" db="EMBL/GenBank/DDBJ databases">
        <title>The Genome Sequence of Allomyces macrogynus strain ATCC 38327.</title>
        <authorList>
            <consortium name="The Broad Institute Genome Sequencing Platform"/>
            <person name="Russ C."/>
            <person name="Cuomo C."/>
            <person name="Shea T."/>
            <person name="Young S.K."/>
            <person name="Zeng Q."/>
            <person name="Koehrsen M."/>
            <person name="Haas B."/>
            <person name="Borodovsky M."/>
            <person name="Guigo R."/>
            <person name="Alvarado L."/>
            <person name="Berlin A."/>
            <person name="Borenstein D."/>
            <person name="Chen Z."/>
            <person name="Engels R."/>
            <person name="Freedman E."/>
            <person name="Gellesch M."/>
            <person name="Goldberg J."/>
            <person name="Griggs A."/>
            <person name="Gujja S."/>
            <person name="Heiman D."/>
            <person name="Hepburn T."/>
            <person name="Howarth C."/>
            <person name="Jen D."/>
            <person name="Larson L."/>
            <person name="Lewis B."/>
            <person name="Mehta T."/>
            <person name="Park D."/>
            <person name="Pearson M."/>
            <person name="Roberts A."/>
            <person name="Saif S."/>
            <person name="Shenoy N."/>
            <person name="Sisk P."/>
            <person name="Stolte C."/>
            <person name="Sykes S."/>
            <person name="Walk T."/>
            <person name="White J."/>
            <person name="Yandava C."/>
            <person name="Burger G."/>
            <person name="Gray M.W."/>
            <person name="Holland P.W.H."/>
            <person name="King N."/>
            <person name="Lang F.B.F."/>
            <person name="Roger A.J."/>
            <person name="Ruiz-Trillo I."/>
            <person name="Lander E."/>
            <person name="Nusbaum C."/>
        </authorList>
    </citation>
    <scope>NUCLEOTIDE SEQUENCE [LARGE SCALE GENOMIC DNA]</scope>
    <source>
        <strain evidence="2">ATCC 38327</strain>
    </source>
</reference>
<dbReference type="AlphaFoldDB" id="A0A0L0SWG5"/>
<name>A0A0L0SWG5_ALLM3</name>